<feature type="compositionally biased region" description="Polar residues" evidence="1">
    <location>
        <begin position="203"/>
        <end position="213"/>
    </location>
</feature>
<sequence>MVTSSKRFRPRRKPVIAPEVLRALKMEGEEEDEMGMSVDVDTSVDLDVKLDGGSVGGQGGMDVDLEGPTNSNRVVEHVKKENLVSSFGRVKVEPAEGVTIQQETRQSLHPICYVLLPTLEQVLRRYRRERVVKKEEDVEEAMVVEEDKVVGKKEEEEERKVNVANGLSGPLIKTDSEPLHESEDTVHIVKHEAGTTDLPTPPASESVSSQRGSLSPEIEIVEWKPRIKTEPNRAGLGDSTSSSTRNTNKRARRSEERDFGDVVRRKKVKREPSACDLDDSDTVQASPPAKTSPRRKLKKTQSVQRQSGVTETIAERELSPEIGLPFQSPASRALDVQVTTTAFVDLSEEGEVKTQERTISHPIAGPSGGTRASPARKARASKEEPVVAPVVKREASPEIDLAFGEEQLPQAIAGTNDAGAAGDHPRVQEETPPDDSRVLKQAATSAAPLTQQQREEIEKTWKTKASRLRSTLSLQGKKVKNENAQLHKSIIWSRLQQNGVSPELFEIEFDQDMLHLAVPRLFISNTYGGSMQCTFPRISGDKLREHGLDDWFFLPLDYQPEAPEIPGAPGLCQTDFVQKYNEWKKRPSKTKKSASNGKAGSSKKTSSGKSSTKAKSPKKQSASPVKRESEEQGP</sequence>
<keyword evidence="4" id="KW-1185">Reference proteome</keyword>
<feature type="compositionally biased region" description="Basic and acidic residues" evidence="1">
    <location>
        <begin position="253"/>
        <end position="263"/>
    </location>
</feature>
<feature type="compositionally biased region" description="Basic and acidic residues" evidence="1">
    <location>
        <begin position="625"/>
        <end position="634"/>
    </location>
</feature>
<feature type="region of interest" description="Disordered" evidence="1">
    <location>
        <begin position="415"/>
        <end position="435"/>
    </location>
</feature>
<evidence type="ECO:0000313" key="4">
    <source>
        <dbReference type="Proteomes" id="UP000001861"/>
    </source>
</evidence>
<feature type="compositionally biased region" description="Basic and acidic residues" evidence="1">
    <location>
        <begin position="423"/>
        <end position="435"/>
    </location>
</feature>
<dbReference type="AlphaFoldDB" id="A8P7U7"/>
<accession>A8P7U7</accession>
<dbReference type="InterPro" id="IPR046520">
    <property type="entry name" value="DUF6697"/>
</dbReference>
<feature type="domain" description="DUF6697" evidence="2">
    <location>
        <begin position="518"/>
        <end position="573"/>
    </location>
</feature>
<feature type="compositionally biased region" description="Basic and acidic residues" evidence="1">
    <location>
        <begin position="380"/>
        <end position="391"/>
    </location>
</feature>
<organism evidence="3 4">
    <name type="scientific">Coprinopsis cinerea (strain Okayama-7 / 130 / ATCC MYA-4618 / FGSC 9003)</name>
    <name type="common">Inky cap fungus</name>
    <name type="synonym">Hormographiella aspergillata</name>
    <dbReference type="NCBI Taxonomy" id="240176"/>
    <lineage>
        <taxon>Eukaryota</taxon>
        <taxon>Fungi</taxon>
        <taxon>Dikarya</taxon>
        <taxon>Basidiomycota</taxon>
        <taxon>Agaricomycotina</taxon>
        <taxon>Agaricomycetes</taxon>
        <taxon>Agaricomycetidae</taxon>
        <taxon>Agaricales</taxon>
        <taxon>Agaricineae</taxon>
        <taxon>Psathyrellaceae</taxon>
        <taxon>Coprinopsis</taxon>
    </lineage>
</organism>
<dbReference type="GeneID" id="6016043"/>
<evidence type="ECO:0000313" key="3">
    <source>
        <dbReference type="EMBL" id="EAU82332.2"/>
    </source>
</evidence>
<evidence type="ECO:0000256" key="1">
    <source>
        <dbReference type="SAM" id="MobiDB-lite"/>
    </source>
</evidence>
<dbReference type="KEGG" id="cci:CC1G_06642"/>
<feature type="compositionally biased region" description="Basic and acidic residues" evidence="1">
    <location>
        <begin position="221"/>
        <end position="231"/>
    </location>
</feature>
<dbReference type="Pfam" id="PF20411">
    <property type="entry name" value="DUF6697"/>
    <property type="match status" value="1"/>
</dbReference>
<proteinExistence type="predicted"/>
<feature type="compositionally biased region" description="Low complexity" evidence="1">
    <location>
        <begin position="593"/>
        <end position="623"/>
    </location>
</feature>
<feature type="compositionally biased region" description="Polar residues" evidence="1">
    <location>
        <begin position="300"/>
        <end position="309"/>
    </location>
</feature>
<dbReference type="EMBL" id="AACS02000005">
    <property type="protein sequence ID" value="EAU82332.2"/>
    <property type="molecule type" value="Genomic_DNA"/>
</dbReference>
<comment type="caution">
    <text evidence="3">The sequence shown here is derived from an EMBL/GenBank/DDBJ whole genome shotgun (WGS) entry which is preliminary data.</text>
</comment>
<reference evidence="3 4" key="1">
    <citation type="journal article" date="2010" name="Proc. Natl. Acad. Sci. U.S.A.">
        <title>Insights into evolution of multicellular fungi from the assembled chromosomes of the mushroom Coprinopsis cinerea (Coprinus cinereus).</title>
        <authorList>
            <person name="Stajich J.E."/>
            <person name="Wilke S.K."/>
            <person name="Ahren D."/>
            <person name="Au C.H."/>
            <person name="Birren B.W."/>
            <person name="Borodovsky M."/>
            <person name="Burns C."/>
            <person name="Canback B."/>
            <person name="Casselton L.A."/>
            <person name="Cheng C.K."/>
            <person name="Deng J."/>
            <person name="Dietrich F.S."/>
            <person name="Fargo D.C."/>
            <person name="Farman M.L."/>
            <person name="Gathman A.C."/>
            <person name="Goldberg J."/>
            <person name="Guigo R."/>
            <person name="Hoegger P.J."/>
            <person name="Hooker J.B."/>
            <person name="Huggins A."/>
            <person name="James T.Y."/>
            <person name="Kamada T."/>
            <person name="Kilaru S."/>
            <person name="Kodira C."/>
            <person name="Kues U."/>
            <person name="Kupfer D."/>
            <person name="Kwan H.S."/>
            <person name="Lomsadze A."/>
            <person name="Li W."/>
            <person name="Lilly W.W."/>
            <person name="Ma L.J."/>
            <person name="Mackey A.J."/>
            <person name="Manning G."/>
            <person name="Martin F."/>
            <person name="Muraguchi H."/>
            <person name="Natvig D.O."/>
            <person name="Palmerini H."/>
            <person name="Ramesh M.A."/>
            <person name="Rehmeyer C.J."/>
            <person name="Roe B.A."/>
            <person name="Shenoy N."/>
            <person name="Stanke M."/>
            <person name="Ter-Hovhannisyan V."/>
            <person name="Tunlid A."/>
            <person name="Velagapudi R."/>
            <person name="Vision T.J."/>
            <person name="Zeng Q."/>
            <person name="Zolan M.E."/>
            <person name="Pukkila P.J."/>
        </authorList>
    </citation>
    <scope>NUCLEOTIDE SEQUENCE [LARGE SCALE GENOMIC DNA]</scope>
    <source>
        <strain evidence="4">Okayama-7 / 130 / ATCC MYA-4618 / FGSC 9003</strain>
    </source>
</reference>
<feature type="region of interest" description="Disordered" evidence="1">
    <location>
        <begin position="192"/>
        <end position="309"/>
    </location>
</feature>
<feature type="region of interest" description="Disordered" evidence="1">
    <location>
        <begin position="583"/>
        <end position="634"/>
    </location>
</feature>
<dbReference type="VEuPathDB" id="FungiDB:CC1G_06642"/>
<dbReference type="OrthoDB" id="3176940at2759"/>
<dbReference type="RefSeq" id="XP_001839429.2">
    <property type="nucleotide sequence ID" value="XM_001839377.2"/>
</dbReference>
<protein>
    <recommendedName>
        <fullName evidence="2">DUF6697 domain-containing protein</fullName>
    </recommendedName>
</protein>
<feature type="compositionally biased region" description="Basic and acidic residues" evidence="1">
    <location>
        <begin position="350"/>
        <end position="359"/>
    </location>
</feature>
<dbReference type="HOGENOM" id="CLU_431479_0_0_1"/>
<gene>
    <name evidence="3" type="ORF">CC1G_06642</name>
</gene>
<name>A8P7U7_COPC7</name>
<dbReference type="Proteomes" id="UP000001861">
    <property type="component" value="Unassembled WGS sequence"/>
</dbReference>
<dbReference type="InParanoid" id="A8P7U7"/>
<evidence type="ECO:0000259" key="2">
    <source>
        <dbReference type="Pfam" id="PF20411"/>
    </source>
</evidence>
<feature type="region of interest" description="Disordered" evidence="1">
    <location>
        <begin position="350"/>
        <end position="391"/>
    </location>
</feature>